<dbReference type="OrthoDB" id="425619at2759"/>
<sequence>MPKREGSYLVKINRSLITYGIADPAKSDEVFGTYYNSSIQTYELPVSKDSGTLAPLSIEGIGICDSKNYPYEDVAIISSAPLN</sequence>
<accession>A0A8X6P7H0</accession>
<protein>
    <submittedName>
        <fullName evidence="1">Uncharacterized protein</fullName>
    </submittedName>
</protein>
<comment type="caution">
    <text evidence="1">The sequence shown here is derived from an EMBL/GenBank/DDBJ whole genome shotgun (WGS) entry which is preliminary data.</text>
</comment>
<reference evidence="1" key="1">
    <citation type="submission" date="2020-08" db="EMBL/GenBank/DDBJ databases">
        <title>Multicomponent nature underlies the extraordinary mechanical properties of spider dragline silk.</title>
        <authorList>
            <person name="Kono N."/>
            <person name="Nakamura H."/>
            <person name="Mori M."/>
            <person name="Yoshida Y."/>
            <person name="Ohtoshi R."/>
            <person name="Malay A.D."/>
            <person name="Moran D.A.P."/>
            <person name="Tomita M."/>
            <person name="Numata K."/>
            <person name="Arakawa K."/>
        </authorList>
    </citation>
    <scope>NUCLEOTIDE SEQUENCE</scope>
</reference>
<dbReference type="AlphaFoldDB" id="A0A8X6P7H0"/>
<evidence type="ECO:0000313" key="2">
    <source>
        <dbReference type="Proteomes" id="UP000887013"/>
    </source>
</evidence>
<organism evidence="1 2">
    <name type="scientific">Nephila pilipes</name>
    <name type="common">Giant wood spider</name>
    <name type="synonym">Nephila maculata</name>
    <dbReference type="NCBI Taxonomy" id="299642"/>
    <lineage>
        <taxon>Eukaryota</taxon>
        <taxon>Metazoa</taxon>
        <taxon>Ecdysozoa</taxon>
        <taxon>Arthropoda</taxon>
        <taxon>Chelicerata</taxon>
        <taxon>Arachnida</taxon>
        <taxon>Araneae</taxon>
        <taxon>Araneomorphae</taxon>
        <taxon>Entelegynae</taxon>
        <taxon>Araneoidea</taxon>
        <taxon>Nephilidae</taxon>
        <taxon>Nephila</taxon>
    </lineage>
</organism>
<proteinExistence type="predicted"/>
<evidence type="ECO:0000313" key="1">
    <source>
        <dbReference type="EMBL" id="GFT52631.1"/>
    </source>
</evidence>
<dbReference type="Proteomes" id="UP000887013">
    <property type="component" value="Unassembled WGS sequence"/>
</dbReference>
<keyword evidence="2" id="KW-1185">Reference proteome</keyword>
<gene>
    <name evidence="1" type="ORF">NPIL_313641</name>
</gene>
<dbReference type="EMBL" id="BMAW01017198">
    <property type="protein sequence ID" value="GFT52631.1"/>
    <property type="molecule type" value="Genomic_DNA"/>
</dbReference>
<name>A0A8X6P7H0_NEPPI</name>